<sequence>MKLMKKKFKILIASLLLTTFILYTLSFIQTEQKVYQSFIHDDVLNKSESTQTFNYNDFIPPSSTSTEQESILYYGRVLKYYYANSIKVKDTDIDELELFFADFSDADKAFAIQNLLSSTINISIYGSSSDAEFFAESFSKWLNTPDEQKNKSWEITNNFFIEILPDILKQAGVLKYTQEKIVDIVNKKIDTESLVTYDTTLINLPSDPVDLKYGSTSLQNFAKNYWKGIGQNDAGALNYISKQFSSQNYSALEKAYSVVKNWMYDSYTPASSESIASFNAFNTNTYSSFDELDNELLDISQANDKVSRLPFKKIYDNLEATYLLKTPKSSNDFEQWTYADTQNLKELTLFLYNMLFSLISNETWVENLLTGFIVSPDSPLKSNDENVMGYTSTSSSNQGAEYSYIVLTGISLTYKEFNSQYTMGFWSSPAKFNTLIHEFGHALDAFGSKPNSARSNNYKKDIHYWEMYSGNIFGDYIPTSDFTFEFWKDPSSTIIIGAIGIVSVVSITYLSLNYKSRKKNEEKEKD</sequence>
<keyword evidence="1" id="KW-1133">Transmembrane helix</keyword>
<proteinExistence type="predicted"/>
<feature type="transmembrane region" description="Helical" evidence="1">
    <location>
        <begin position="494"/>
        <end position="512"/>
    </location>
</feature>
<comment type="caution">
    <text evidence="2">The sequence shown here is derived from an EMBL/GenBank/DDBJ whole genome shotgun (WGS) entry which is preliminary data.</text>
</comment>
<dbReference type="AlphaFoldDB" id="A0A2S5REB2"/>
<protein>
    <submittedName>
        <fullName evidence="2">Uncharacterized protein</fullName>
    </submittedName>
</protein>
<gene>
    <name evidence="2" type="ORF">MCORR_v1c06640</name>
</gene>
<name>A0A2S5REB2_9MOLU</name>
<reference evidence="2 3" key="1">
    <citation type="submission" date="2017-11" db="EMBL/GenBank/DDBJ databases">
        <title>Genome sequence of Mesoplasma corruscae ELCA-2 (ATCC 49579).</title>
        <authorList>
            <person name="Lo W.-S."/>
            <person name="Kuo C.-H."/>
        </authorList>
    </citation>
    <scope>NUCLEOTIDE SEQUENCE [LARGE SCALE GENOMIC DNA]</scope>
    <source>
        <strain evidence="2 3">ELCA-2</strain>
    </source>
</reference>
<evidence type="ECO:0000313" key="3">
    <source>
        <dbReference type="Proteomes" id="UP000239785"/>
    </source>
</evidence>
<dbReference type="SUPFAM" id="SSF55486">
    <property type="entry name" value="Metalloproteases ('zincins'), catalytic domain"/>
    <property type="match status" value="1"/>
</dbReference>
<dbReference type="EMBL" id="PHNF01000003">
    <property type="protein sequence ID" value="PPE05637.1"/>
    <property type="molecule type" value="Genomic_DNA"/>
</dbReference>
<organism evidence="2 3">
    <name type="scientific">Mesoplasma corruscae</name>
    <dbReference type="NCBI Taxonomy" id="216874"/>
    <lineage>
        <taxon>Bacteria</taxon>
        <taxon>Bacillati</taxon>
        <taxon>Mycoplasmatota</taxon>
        <taxon>Mollicutes</taxon>
        <taxon>Entomoplasmatales</taxon>
        <taxon>Entomoplasmataceae</taxon>
        <taxon>Mesoplasma</taxon>
    </lineage>
</organism>
<dbReference type="Proteomes" id="UP000239785">
    <property type="component" value="Unassembled WGS sequence"/>
</dbReference>
<accession>A0A2S5REB2</accession>
<keyword evidence="1" id="KW-0472">Membrane</keyword>
<evidence type="ECO:0000313" key="2">
    <source>
        <dbReference type="EMBL" id="PPE05637.1"/>
    </source>
</evidence>
<keyword evidence="1" id="KW-0812">Transmembrane</keyword>
<evidence type="ECO:0000256" key="1">
    <source>
        <dbReference type="SAM" id="Phobius"/>
    </source>
</evidence>
<keyword evidence="3" id="KW-1185">Reference proteome</keyword>